<feature type="compositionally biased region" description="Basic and acidic residues" evidence="1">
    <location>
        <begin position="123"/>
        <end position="140"/>
    </location>
</feature>
<keyword evidence="4" id="KW-1185">Reference proteome</keyword>
<sequence length="287" mass="33062">MADRYFSQLRDHLGEVFRQVEKVQEIKLEKTKWLNDRYIKASSFKEGCLVLKNVVTIKPGLSKKLALRWDGPFVIIKRINEQSYQVGLAKNPMARTRVVHHNRLKMFFGDIEHYSVGQEKELAIADQNNKPEKNQMDRAPQRKRGRKPKSHYPTEDGGISPVTQDLDQLAEKIDWEMKVKNLCPLEDEHESNILDLSAIDLNKLRFDKSVTNSNVHEIFIKSILTVEDCEIPFCKALRHHAYKFDLGNIALKKVMSQPKSQSITIAFVRFEQAALHPQIVQSLDGAS</sequence>
<feature type="domain" description="Integrase p58-like C-terminal" evidence="2">
    <location>
        <begin position="71"/>
        <end position="105"/>
    </location>
</feature>
<protein>
    <submittedName>
        <fullName evidence="3">Transposon Ty3-I Gag-Pol poly</fullName>
    </submittedName>
</protein>
<dbReference type="InterPro" id="IPR054465">
    <property type="entry name" value="Integrase_p58-like_C"/>
</dbReference>
<dbReference type="Pfam" id="PF22938">
    <property type="entry name" value="Integrase_p58_C"/>
    <property type="match status" value="1"/>
</dbReference>
<gene>
    <name evidence="3" type="ORF">BpHYR1_026779</name>
</gene>
<evidence type="ECO:0000313" key="4">
    <source>
        <dbReference type="Proteomes" id="UP000276133"/>
    </source>
</evidence>
<name>A0A3M7QA45_BRAPC</name>
<dbReference type="EMBL" id="REGN01006862">
    <property type="protein sequence ID" value="RNA08082.1"/>
    <property type="molecule type" value="Genomic_DNA"/>
</dbReference>
<proteinExistence type="predicted"/>
<comment type="caution">
    <text evidence="3">The sequence shown here is derived from an EMBL/GenBank/DDBJ whole genome shotgun (WGS) entry which is preliminary data.</text>
</comment>
<dbReference type="OrthoDB" id="10030726at2759"/>
<evidence type="ECO:0000256" key="1">
    <source>
        <dbReference type="SAM" id="MobiDB-lite"/>
    </source>
</evidence>
<dbReference type="Proteomes" id="UP000276133">
    <property type="component" value="Unassembled WGS sequence"/>
</dbReference>
<dbReference type="AlphaFoldDB" id="A0A3M7QA45"/>
<evidence type="ECO:0000259" key="2">
    <source>
        <dbReference type="Pfam" id="PF22938"/>
    </source>
</evidence>
<feature type="region of interest" description="Disordered" evidence="1">
    <location>
        <begin position="123"/>
        <end position="163"/>
    </location>
</feature>
<organism evidence="3 4">
    <name type="scientific">Brachionus plicatilis</name>
    <name type="common">Marine rotifer</name>
    <name type="synonym">Brachionus muelleri</name>
    <dbReference type="NCBI Taxonomy" id="10195"/>
    <lineage>
        <taxon>Eukaryota</taxon>
        <taxon>Metazoa</taxon>
        <taxon>Spiralia</taxon>
        <taxon>Gnathifera</taxon>
        <taxon>Rotifera</taxon>
        <taxon>Eurotatoria</taxon>
        <taxon>Monogononta</taxon>
        <taxon>Pseudotrocha</taxon>
        <taxon>Ploima</taxon>
        <taxon>Brachionidae</taxon>
        <taxon>Brachionus</taxon>
    </lineage>
</organism>
<reference evidence="3 4" key="1">
    <citation type="journal article" date="2018" name="Sci. Rep.">
        <title>Genomic signatures of local adaptation to the degree of environmental predictability in rotifers.</title>
        <authorList>
            <person name="Franch-Gras L."/>
            <person name="Hahn C."/>
            <person name="Garcia-Roger E.M."/>
            <person name="Carmona M.J."/>
            <person name="Serra M."/>
            <person name="Gomez A."/>
        </authorList>
    </citation>
    <scope>NUCLEOTIDE SEQUENCE [LARGE SCALE GENOMIC DNA]</scope>
    <source>
        <strain evidence="3">HYR1</strain>
    </source>
</reference>
<evidence type="ECO:0000313" key="3">
    <source>
        <dbReference type="EMBL" id="RNA08082.1"/>
    </source>
</evidence>
<feature type="compositionally biased region" description="Basic residues" evidence="1">
    <location>
        <begin position="141"/>
        <end position="150"/>
    </location>
</feature>
<accession>A0A3M7QA45</accession>